<evidence type="ECO:0000256" key="1">
    <source>
        <dbReference type="SAM" id="MobiDB-lite"/>
    </source>
</evidence>
<accession>A0A918BI94</accession>
<proteinExistence type="predicted"/>
<feature type="compositionally biased region" description="Basic and acidic residues" evidence="1">
    <location>
        <begin position="34"/>
        <end position="45"/>
    </location>
</feature>
<name>A0A918BI94_9ACTN</name>
<reference evidence="2" key="2">
    <citation type="submission" date="2020-09" db="EMBL/GenBank/DDBJ databases">
        <authorList>
            <person name="Sun Q."/>
            <person name="Ohkuma M."/>
        </authorList>
    </citation>
    <scope>NUCLEOTIDE SEQUENCE</scope>
    <source>
        <strain evidence="2">JCM 3131</strain>
    </source>
</reference>
<feature type="region of interest" description="Disordered" evidence="1">
    <location>
        <begin position="20"/>
        <end position="45"/>
    </location>
</feature>
<dbReference type="EMBL" id="BMQK01000011">
    <property type="protein sequence ID" value="GGQ70730.1"/>
    <property type="molecule type" value="Genomic_DNA"/>
</dbReference>
<sequence>MEWSRVRYTGFSFPSVLAEPGPAARPAVSAQDGTRIDHFEVRRGR</sequence>
<dbReference type="AlphaFoldDB" id="A0A918BI94"/>
<organism evidence="2 3">
    <name type="scientific">Streptomyces ruber</name>
    <dbReference type="NCBI Taxonomy" id="83378"/>
    <lineage>
        <taxon>Bacteria</taxon>
        <taxon>Bacillati</taxon>
        <taxon>Actinomycetota</taxon>
        <taxon>Actinomycetes</taxon>
        <taxon>Kitasatosporales</taxon>
        <taxon>Streptomycetaceae</taxon>
        <taxon>Streptomyces</taxon>
    </lineage>
</organism>
<gene>
    <name evidence="2" type="ORF">GCM10010145_45480</name>
</gene>
<evidence type="ECO:0000313" key="3">
    <source>
        <dbReference type="Proteomes" id="UP000620156"/>
    </source>
</evidence>
<reference evidence="2" key="1">
    <citation type="journal article" date="2014" name="Int. J. Syst. Evol. Microbiol.">
        <title>Complete genome sequence of Corynebacterium casei LMG S-19264T (=DSM 44701T), isolated from a smear-ripened cheese.</title>
        <authorList>
            <consortium name="US DOE Joint Genome Institute (JGI-PGF)"/>
            <person name="Walter F."/>
            <person name="Albersmeier A."/>
            <person name="Kalinowski J."/>
            <person name="Ruckert C."/>
        </authorList>
    </citation>
    <scope>NUCLEOTIDE SEQUENCE</scope>
    <source>
        <strain evidence="2">JCM 3131</strain>
    </source>
</reference>
<protein>
    <submittedName>
        <fullName evidence="2">Uncharacterized protein</fullName>
    </submittedName>
</protein>
<evidence type="ECO:0000313" key="2">
    <source>
        <dbReference type="EMBL" id="GGQ70730.1"/>
    </source>
</evidence>
<keyword evidence="3" id="KW-1185">Reference proteome</keyword>
<comment type="caution">
    <text evidence="2">The sequence shown here is derived from an EMBL/GenBank/DDBJ whole genome shotgun (WGS) entry which is preliminary data.</text>
</comment>
<dbReference type="Proteomes" id="UP000620156">
    <property type="component" value="Unassembled WGS sequence"/>
</dbReference>